<proteinExistence type="predicted"/>
<dbReference type="AlphaFoldDB" id="A0A834KTP2"/>
<accession>A0A834KTP2</accession>
<sequence length="232" mass="26300">MPPSPPQPTRSLAFSQMSQLEPVFSPHVSNLRSHVRRIERVTNGREAMRIPPSTSFFPSRSSSSSSLATQFTRILMISETLKYDKDFEAVYVPHASVLIKLNKQCWQDTVVHGKRPRTLDLVCTILTERLIEKATNYAMKMDDPRETIQRLVATSALGRNAPSPSSNEERVRFRRFGPGLRRKVLVNIIHYHRDSFITIVLPPCLLMPNDFVLAITAAIVLARMLTPSDTML</sequence>
<protein>
    <submittedName>
        <fullName evidence="1">Uncharacterized protein</fullName>
    </submittedName>
</protein>
<reference evidence="1" key="1">
    <citation type="journal article" date="2020" name="G3 (Bethesda)">
        <title>High-Quality Assemblies for Three Invasive Social Wasps from the &lt;i&gt;Vespula&lt;/i&gt; Genus.</title>
        <authorList>
            <person name="Harrop T.W.R."/>
            <person name="Guhlin J."/>
            <person name="McLaughlin G.M."/>
            <person name="Permina E."/>
            <person name="Stockwell P."/>
            <person name="Gilligan J."/>
            <person name="Le Lec M.F."/>
            <person name="Gruber M.A.M."/>
            <person name="Quinn O."/>
            <person name="Lovegrove M."/>
            <person name="Duncan E.J."/>
            <person name="Remnant E.J."/>
            <person name="Van Eeckhoven J."/>
            <person name="Graham B."/>
            <person name="Knapp R.A."/>
            <person name="Langford K.W."/>
            <person name="Kronenberg Z."/>
            <person name="Press M.O."/>
            <person name="Eacker S.M."/>
            <person name="Wilson-Rankin E.E."/>
            <person name="Purcell J."/>
            <person name="Lester P.J."/>
            <person name="Dearden P.K."/>
        </authorList>
    </citation>
    <scope>NUCLEOTIDE SEQUENCE</scope>
    <source>
        <strain evidence="1">Marl-1</strain>
    </source>
</reference>
<evidence type="ECO:0000313" key="2">
    <source>
        <dbReference type="Proteomes" id="UP000614350"/>
    </source>
</evidence>
<gene>
    <name evidence="1" type="ORF">HZH66_000748</name>
</gene>
<keyword evidence="2" id="KW-1185">Reference proteome</keyword>
<organism evidence="1 2">
    <name type="scientific">Vespula vulgaris</name>
    <name type="common">Yellow jacket</name>
    <name type="synonym">Wasp</name>
    <dbReference type="NCBI Taxonomy" id="7454"/>
    <lineage>
        <taxon>Eukaryota</taxon>
        <taxon>Metazoa</taxon>
        <taxon>Ecdysozoa</taxon>
        <taxon>Arthropoda</taxon>
        <taxon>Hexapoda</taxon>
        <taxon>Insecta</taxon>
        <taxon>Pterygota</taxon>
        <taxon>Neoptera</taxon>
        <taxon>Endopterygota</taxon>
        <taxon>Hymenoptera</taxon>
        <taxon>Apocrita</taxon>
        <taxon>Aculeata</taxon>
        <taxon>Vespoidea</taxon>
        <taxon>Vespidae</taxon>
        <taxon>Vespinae</taxon>
        <taxon>Vespula</taxon>
    </lineage>
</organism>
<evidence type="ECO:0000313" key="1">
    <source>
        <dbReference type="EMBL" id="KAF7411852.1"/>
    </source>
</evidence>
<dbReference type="EMBL" id="JACSEA010000001">
    <property type="protein sequence ID" value="KAF7411852.1"/>
    <property type="molecule type" value="Genomic_DNA"/>
</dbReference>
<name>A0A834KTP2_VESVU</name>
<dbReference type="Proteomes" id="UP000614350">
    <property type="component" value="Unassembled WGS sequence"/>
</dbReference>
<comment type="caution">
    <text evidence="1">The sequence shown here is derived from an EMBL/GenBank/DDBJ whole genome shotgun (WGS) entry which is preliminary data.</text>
</comment>